<evidence type="ECO:0000313" key="2">
    <source>
        <dbReference type="EMBL" id="JAS62315.1"/>
    </source>
</evidence>
<organism evidence="2">
    <name type="scientific">Cuerna arida</name>
    <dbReference type="NCBI Taxonomy" id="1464854"/>
    <lineage>
        <taxon>Eukaryota</taxon>
        <taxon>Metazoa</taxon>
        <taxon>Ecdysozoa</taxon>
        <taxon>Arthropoda</taxon>
        <taxon>Hexapoda</taxon>
        <taxon>Insecta</taxon>
        <taxon>Pterygota</taxon>
        <taxon>Neoptera</taxon>
        <taxon>Paraneoptera</taxon>
        <taxon>Hemiptera</taxon>
        <taxon>Auchenorrhyncha</taxon>
        <taxon>Membracoidea</taxon>
        <taxon>Cicadellidae</taxon>
        <taxon>Cicadellinae</taxon>
        <taxon>Proconiini</taxon>
        <taxon>Cuerna</taxon>
    </lineage>
</organism>
<accession>A0A1B6GIR1</accession>
<sequence>TATLRPPESNSSIIKSRIQYTGSSLANRTTQSATTSVISAPMSSPSTAMPPPSCPSPNGMFSSQNRHSADRENLCNFYTNNRSSSVTYPKSTPHIPLPNPYNLNAMQSPPLHHLSSQQQNISEHNMSVKQQEAIAFHLMNRMQPSRVPVPAQFDQNNSSNNQSDFGMPSPPVAHQNAPCNASAIVENGQNLVKTQQKYFTTQSSAVHIPTTVSNVYSLGQKSQLPYPT</sequence>
<dbReference type="EMBL" id="GECZ01007454">
    <property type="protein sequence ID" value="JAS62315.1"/>
    <property type="molecule type" value="Transcribed_RNA"/>
</dbReference>
<feature type="non-terminal residue" evidence="2">
    <location>
        <position position="1"/>
    </location>
</feature>
<dbReference type="AlphaFoldDB" id="A0A1B6GIR1"/>
<feature type="non-terminal residue" evidence="2">
    <location>
        <position position="228"/>
    </location>
</feature>
<proteinExistence type="predicted"/>
<protein>
    <submittedName>
        <fullName evidence="2">Uncharacterized protein</fullName>
    </submittedName>
</protein>
<feature type="region of interest" description="Disordered" evidence="1">
    <location>
        <begin position="25"/>
        <end position="53"/>
    </location>
</feature>
<reference evidence="2" key="1">
    <citation type="submission" date="2015-11" db="EMBL/GenBank/DDBJ databases">
        <title>De novo transcriptome assembly of four potential Pierce s Disease insect vectors from Arizona vineyards.</title>
        <authorList>
            <person name="Tassone E.E."/>
        </authorList>
    </citation>
    <scope>NUCLEOTIDE SEQUENCE</scope>
</reference>
<name>A0A1B6GIR1_9HEMI</name>
<evidence type="ECO:0000256" key="1">
    <source>
        <dbReference type="SAM" id="MobiDB-lite"/>
    </source>
</evidence>
<feature type="compositionally biased region" description="Polar residues" evidence="1">
    <location>
        <begin position="25"/>
        <end position="38"/>
    </location>
</feature>
<gene>
    <name evidence="2" type="ORF">g.50007</name>
</gene>